<dbReference type="SMART" id="SM00448">
    <property type="entry name" value="REC"/>
    <property type="match status" value="1"/>
</dbReference>
<dbReference type="InterPro" id="IPR011006">
    <property type="entry name" value="CheY-like_superfamily"/>
</dbReference>
<dbReference type="FunFam" id="3.30.565.10:FF:000010">
    <property type="entry name" value="Sensor histidine kinase RcsC"/>
    <property type="match status" value="1"/>
</dbReference>
<dbReference type="InterPro" id="IPR003661">
    <property type="entry name" value="HisK_dim/P_dom"/>
</dbReference>
<dbReference type="OrthoDB" id="18630at2759"/>
<dbReference type="CDD" id="cd00082">
    <property type="entry name" value="HisKA"/>
    <property type="match status" value="1"/>
</dbReference>
<evidence type="ECO:0000256" key="1">
    <source>
        <dbReference type="ARBA" id="ARBA00022553"/>
    </source>
</evidence>
<dbReference type="InterPro" id="IPR036097">
    <property type="entry name" value="HisK_dim/P_sf"/>
</dbReference>
<name>A0A2P6NTR2_9EUKA</name>
<dbReference type="Gene3D" id="3.40.50.2300">
    <property type="match status" value="1"/>
</dbReference>
<keyword evidence="5" id="KW-0808">Transferase</keyword>
<proteinExistence type="predicted"/>
<dbReference type="GO" id="GO:0000155">
    <property type="term" value="F:phosphorelay sensor kinase activity"/>
    <property type="evidence" value="ECO:0007669"/>
    <property type="project" value="InterPro"/>
</dbReference>
<dbReference type="Gene3D" id="3.30.565.10">
    <property type="entry name" value="Histidine kinase-like ATPase, C-terminal domain"/>
    <property type="match status" value="1"/>
</dbReference>
<dbReference type="SUPFAM" id="SSF47384">
    <property type="entry name" value="Homodimeric domain of signal transducing histidine kinase"/>
    <property type="match status" value="1"/>
</dbReference>
<dbReference type="PANTHER" id="PTHR45339">
    <property type="entry name" value="HYBRID SIGNAL TRANSDUCTION HISTIDINE KINASE J"/>
    <property type="match status" value="1"/>
</dbReference>
<accession>A0A2P6NTR2</accession>
<dbReference type="CDD" id="cd16922">
    <property type="entry name" value="HATPase_EvgS-ArcB-TorS-like"/>
    <property type="match status" value="1"/>
</dbReference>
<dbReference type="InterPro" id="IPR003594">
    <property type="entry name" value="HATPase_dom"/>
</dbReference>
<evidence type="ECO:0000313" key="6">
    <source>
        <dbReference type="Proteomes" id="UP000241769"/>
    </source>
</evidence>
<dbReference type="InParanoid" id="A0A2P6NTR2"/>
<dbReference type="SUPFAM" id="SSF52172">
    <property type="entry name" value="CheY-like"/>
    <property type="match status" value="1"/>
</dbReference>
<dbReference type="PRINTS" id="PR00344">
    <property type="entry name" value="BCTRLSENSOR"/>
</dbReference>
<keyword evidence="5" id="KW-0418">Kinase</keyword>
<keyword evidence="1 2" id="KW-0597">Phosphoprotein</keyword>
<dbReference type="Proteomes" id="UP000241769">
    <property type="component" value="Unassembled WGS sequence"/>
</dbReference>
<dbReference type="CDD" id="cd17546">
    <property type="entry name" value="REC_hyHK_CKI1_RcsC-like"/>
    <property type="match status" value="1"/>
</dbReference>
<dbReference type="InterPro" id="IPR036890">
    <property type="entry name" value="HATPase_C_sf"/>
</dbReference>
<dbReference type="Gene3D" id="1.10.287.130">
    <property type="match status" value="1"/>
</dbReference>
<feature type="domain" description="Histidine kinase" evidence="3">
    <location>
        <begin position="159"/>
        <end position="402"/>
    </location>
</feature>
<dbReference type="InterPro" id="IPR005467">
    <property type="entry name" value="His_kinase_dom"/>
</dbReference>
<dbReference type="STRING" id="1890364.A0A2P6NTR2"/>
<dbReference type="Pfam" id="PF00072">
    <property type="entry name" value="Response_reg"/>
    <property type="match status" value="1"/>
</dbReference>
<evidence type="ECO:0000259" key="3">
    <source>
        <dbReference type="PROSITE" id="PS50109"/>
    </source>
</evidence>
<dbReference type="AlphaFoldDB" id="A0A2P6NTR2"/>
<dbReference type="SMART" id="SM00387">
    <property type="entry name" value="HATPase_c"/>
    <property type="match status" value="1"/>
</dbReference>
<sequence>MSDDDVSLERFALDTLDHPIALFRAVDVPDRARYNSLPDVSLKKSKKELSILFSNTAFHALVPKVSHGLSLSQLAEMLVDRSSRGDFEELFDFSLPRKSGVFVLLGGKHAKIEVSTRRDGAVMRVFEEKLSIPDPGGTSEHPTKNDTHHLDGAFSSVAVMSHEIRTPLFGIMGTLELLSESGLNVSNAEMVRVALVCCEQLSTVINDILDLSKLEENKMTVERVPFSLQRVIQDSMEVVAMSAQRKGIELIYDMFGSTPELPFSRASRHNCSHDAVVDMVLGDPTRVRQILVNVLSNATKFSDSGEVVVRMWQEVNVNEHGEEREFIVISVQDSGVGIAENAKAQLFQPFQQAEASTSRRYGGSGLGLSISKRMASLMGGSMGFESSEGVGSVFYFSFETEVVQHYNGVLVPIFPAQTMSQLKRVLLGVKGSVLRCTLHDLFLAWGFDVVEVTTREAVLEQLTRNHGLSTPTEIRLRHNRSHPSDLLTVALTGKNNSPQQRYRARSSSDNSPRPFALIVVDSRLMGETELSPPNSWEDSRKTSLINLLSPSLPKSSPDPSILEQAENLEIPLLVLEGGRLELPTRIHSMKRPVSPLHLRSSIASIFGFSDTVGHVAAKILQSKTRERMGREMGLRVLVVEDNPLNQKILKRLLSSLGVYNTETAEDGRRAVEMALSEPFDVVLMDVNMPVMSGPEASRMICESTQEQERPSIVALTADVMDESRQKCLDAGMEAFLGKPVNRDHLWDHLCQVSERKRGRMSKMVPVASS</sequence>
<evidence type="ECO:0000256" key="2">
    <source>
        <dbReference type="PROSITE-ProRule" id="PRU00169"/>
    </source>
</evidence>
<reference evidence="5 6" key="1">
    <citation type="journal article" date="2018" name="Genome Biol. Evol.">
        <title>Multiple Roots of Fruiting Body Formation in Amoebozoa.</title>
        <authorList>
            <person name="Hillmann F."/>
            <person name="Forbes G."/>
            <person name="Novohradska S."/>
            <person name="Ferling I."/>
            <person name="Riege K."/>
            <person name="Groth M."/>
            <person name="Westermann M."/>
            <person name="Marz M."/>
            <person name="Spaller T."/>
            <person name="Winckler T."/>
            <person name="Schaap P."/>
            <person name="Glockner G."/>
        </authorList>
    </citation>
    <scope>NUCLEOTIDE SEQUENCE [LARGE SCALE GENOMIC DNA]</scope>
    <source>
        <strain evidence="5 6">Jena</strain>
    </source>
</reference>
<dbReference type="EMBL" id="MDYQ01000021">
    <property type="protein sequence ID" value="PRP87365.1"/>
    <property type="molecule type" value="Genomic_DNA"/>
</dbReference>
<evidence type="ECO:0000313" key="5">
    <source>
        <dbReference type="EMBL" id="PRP87365.1"/>
    </source>
</evidence>
<dbReference type="SMART" id="SM00388">
    <property type="entry name" value="HisKA"/>
    <property type="match status" value="1"/>
</dbReference>
<dbReference type="InterPro" id="IPR004358">
    <property type="entry name" value="Sig_transdc_His_kin-like_C"/>
</dbReference>
<gene>
    <name evidence="5" type="ORF">PROFUN_01627</name>
</gene>
<protein>
    <submittedName>
        <fullName evidence="5">Putative histidine kinase</fullName>
    </submittedName>
</protein>
<feature type="modified residue" description="4-aspartylphosphate" evidence="2">
    <location>
        <position position="685"/>
    </location>
</feature>
<dbReference type="SUPFAM" id="SSF55874">
    <property type="entry name" value="ATPase domain of HSP90 chaperone/DNA topoisomerase II/histidine kinase"/>
    <property type="match status" value="1"/>
</dbReference>
<feature type="domain" description="Response regulatory" evidence="4">
    <location>
        <begin position="635"/>
        <end position="753"/>
    </location>
</feature>
<dbReference type="PROSITE" id="PS50110">
    <property type="entry name" value="RESPONSE_REGULATORY"/>
    <property type="match status" value="1"/>
</dbReference>
<organism evidence="5 6">
    <name type="scientific">Planoprotostelium fungivorum</name>
    <dbReference type="NCBI Taxonomy" id="1890364"/>
    <lineage>
        <taxon>Eukaryota</taxon>
        <taxon>Amoebozoa</taxon>
        <taxon>Evosea</taxon>
        <taxon>Variosea</taxon>
        <taxon>Cavosteliida</taxon>
        <taxon>Cavosteliaceae</taxon>
        <taxon>Planoprotostelium</taxon>
    </lineage>
</organism>
<dbReference type="Pfam" id="PF00512">
    <property type="entry name" value="HisKA"/>
    <property type="match status" value="1"/>
</dbReference>
<keyword evidence="6" id="KW-1185">Reference proteome</keyword>
<dbReference type="PANTHER" id="PTHR45339:SF5">
    <property type="entry name" value="HISTIDINE KINASE"/>
    <property type="match status" value="1"/>
</dbReference>
<dbReference type="InterPro" id="IPR001789">
    <property type="entry name" value="Sig_transdc_resp-reg_receiver"/>
</dbReference>
<comment type="caution">
    <text evidence="5">The sequence shown here is derived from an EMBL/GenBank/DDBJ whole genome shotgun (WGS) entry which is preliminary data.</text>
</comment>
<dbReference type="PROSITE" id="PS50109">
    <property type="entry name" value="HIS_KIN"/>
    <property type="match status" value="1"/>
</dbReference>
<evidence type="ECO:0000259" key="4">
    <source>
        <dbReference type="PROSITE" id="PS50110"/>
    </source>
</evidence>
<dbReference type="Pfam" id="PF02518">
    <property type="entry name" value="HATPase_c"/>
    <property type="match status" value="1"/>
</dbReference>